<reference evidence="1" key="1">
    <citation type="journal article" date="2020" name="mSystems">
        <title>Genome- and Community-Level Interaction Insights into Carbon Utilization and Element Cycling Functions of Hydrothermarchaeota in Hydrothermal Sediment.</title>
        <authorList>
            <person name="Zhou Z."/>
            <person name="Liu Y."/>
            <person name="Xu W."/>
            <person name="Pan J."/>
            <person name="Luo Z.H."/>
            <person name="Li M."/>
        </authorList>
    </citation>
    <scope>NUCLEOTIDE SEQUENCE [LARGE SCALE GENOMIC DNA]</scope>
    <source>
        <strain evidence="1">SpSt-418</strain>
    </source>
</reference>
<evidence type="ECO:0000313" key="1">
    <source>
        <dbReference type="EMBL" id="HFN01245.1"/>
    </source>
</evidence>
<gene>
    <name evidence="1" type="ORF">ENR64_26545</name>
</gene>
<sequence length="85" mass="9351">MTYRSFNISILATKAMDDLRLKPSFPKLGSYTLLSDYQATGQAEQVAVLKTKVDGVSLSVAQVNWSHTKTFGQTIVGFCPKQGKH</sequence>
<dbReference type="EMBL" id="DSRU01000389">
    <property type="protein sequence ID" value="HFN01245.1"/>
    <property type="molecule type" value="Genomic_DNA"/>
</dbReference>
<organism evidence="1">
    <name type="scientific">Oscillatoriales cyanobacterium SpSt-418</name>
    <dbReference type="NCBI Taxonomy" id="2282169"/>
    <lineage>
        <taxon>Bacteria</taxon>
        <taxon>Bacillati</taxon>
        <taxon>Cyanobacteriota</taxon>
        <taxon>Cyanophyceae</taxon>
        <taxon>Oscillatoriophycideae</taxon>
        <taxon>Oscillatoriales</taxon>
    </lineage>
</organism>
<dbReference type="AlphaFoldDB" id="A0A7C3KHK4"/>
<proteinExistence type="predicted"/>
<comment type="caution">
    <text evidence="1">The sequence shown here is derived from an EMBL/GenBank/DDBJ whole genome shotgun (WGS) entry which is preliminary data.</text>
</comment>
<protein>
    <submittedName>
        <fullName evidence="1">Uncharacterized protein</fullName>
    </submittedName>
</protein>
<name>A0A7C3KHK4_9CYAN</name>
<accession>A0A7C3KHK4</accession>